<accession>A0A0L8GCS9</accession>
<reference evidence="1" key="1">
    <citation type="submission" date="2015-07" db="EMBL/GenBank/DDBJ databases">
        <title>MeaNS - Measles Nucleotide Surveillance Program.</title>
        <authorList>
            <person name="Tran T."/>
            <person name="Druce J."/>
        </authorList>
    </citation>
    <scope>NUCLEOTIDE SEQUENCE</scope>
    <source>
        <strain evidence="1">UCB-OBI-ISO-001</strain>
        <tissue evidence="1">Gonad</tissue>
    </source>
</reference>
<evidence type="ECO:0000313" key="1">
    <source>
        <dbReference type="EMBL" id="KOF74847.1"/>
    </source>
</evidence>
<protein>
    <submittedName>
        <fullName evidence="1">Uncharacterized protein</fullName>
    </submittedName>
</protein>
<dbReference type="EMBL" id="KQ422438">
    <property type="protein sequence ID" value="KOF74847.1"/>
    <property type="molecule type" value="Genomic_DNA"/>
</dbReference>
<dbReference type="AlphaFoldDB" id="A0A0L8GCS9"/>
<gene>
    <name evidence="1" type="ORF">OCBIM_22035562mg</name>
</gene>
<sequence>MDPRRSHLYCHNFARFLILGRDSPMVYHFGIVFLLFHIKRSNASKDPEQLLKERIEYTGIFLVLRQRKRNCGNKISKTQNERMCKYYVFH</sequence>
<proteinExistence type="predicted"/>
<name>A0A0L8GCS9_OCTBM</name>
<organism evidence="1">
    <name type="scientific">Octopus bimaculoides</name>
    <name type="common">California two-spotted octopus</name>
    <dbReference type="NCBI Taxonomy" id="37653"/>
    <lineage>
        <taxon>Eukaryota</taxon>
        <taxon>Metazoa</taxon>
        <taxon>Spiralia</taxon>
        <taxon>Lophotrochozoa</taxon>
        <taxon>Mollusca</taxon>
        <taxon>Cephalopoda</taxon>
        <taxon>Coleoidea</taxon>
        <taxon>Octopodiformes</taxon>
        <taxon>Octopoda</taxon>
        <taxon>Incirrata</taxon>
        <taxon>Octopodidae</taxon>
        <taxon>Octopus</taxon>
    </lineage>
</organism>